<reference evidence="4" key="1">
    <citation type="submission" date="2015-09" db="EMBL/GenBank/DDBJ databases">
        <authorList>
            <person name="Rodrigo-Torres L."/>
            <person name="Arahal D.R."/>
        </authorList>
    </citation>
    <scope>NUCLEOTIDE SEQUENCE [LARGE SCALE GENOMIC DNA]</scope>
    <source>
        <strain evidence="4">CECT 4293</strain>
    </source>
</reference>
<accession>A0A0P1E4H6</accession>
<dbReference type="AlphaFoldDB" id="A0A0P1E4H6"/>
<evidence type="ECO:0000256" key="2">
    <source>
        <dbReference type="SAM" id="Phobius"/>
    </source>
</evidence>
<dbReference type="Proteomes" id="UP000050786">
    <property type="component" value="Unassembled WGS sequence"/>
</dbReference>
<keyword evidence="2" id="KW-0472">Membrane</keyword>
<sequence>MFALGQEYIYVPDRVGGEAPNPGDFQGVVNAEMLLLDNPELSLFALETVGVDRVFPGLPLDEDAVNQAVLWVQNSTTVELITGSYVVKIAVQHVDPEIAAELTNAITAAFLERRRALYTTRETSRLQTRLEAAIFQAANTNNEVAELLDGLAPQFITFDLERSSEDLANLEGLLRQSRTTLAALEVRRDLYASRLGMEDRVLLTESEIKEEQARIDYIERSMLENREKVENLSALIPILRPLTALQQQQSEQIADLQMRLRDNLALSGANIEGNVRVIERAVPPLRPRSASRKVQLAIVAIVSLLAGISVAGFSTLLSGGKPETSGSGNPARSQPIFGHLRAQNSKRKPKVRAST</sequence>
<evidence type="ECO:0000313" key="3">
    <source>
        <dbReference type="EMBL" id="CUH42201.1"/>
    </source>
</evidence>
<dbReference type="InterPro" id="IPR050445">
    <property type="entry name" value="Bact_polysacc_biosynth/exp"/>
</dbReference>
<feature type="compositionally biased region" description="Basic residues" evidence="1">
    <location>
        <begin position="344"/>
        <end position="355"/>
    </location>
</feature>
<evidence type="ECO:0000313" key="4">
    <source>
        <dbReference type="Proteomes" id="UP000050786"/>
    </source>
</evidence>
<dbReference type="PANTHER" id="PTHR32309:SF31">
    <property type="entry name" value="CAPSULAR EXOPOLYSACCHARIDE FAMILY"/>
    <property type="match status" value="1"/>
</dbReference>
<organism evidence="3 4">
    <name type="scientific">Ruegeria atlantica</name>
    <dbReference type="NCBI Taxonomy" id="81569"/>
    <lineage>
        <taxon>Bacteria</taxon>
        <taxon>Pseudomonadati</taxon>
        <taxon>Pseudomonadota</taxon>
        <taxon>Alphaproteobacteria</taxon>
        <taxon>Rhodobacterales</taxon>
        <taxon>Roseobacteraceae</taxon>
        <taxon>Ruegeria</taxon>
    </lineage>
</organism>
<evidence type="ECO:0000256" key="1">
    <source>
        <dbReference type="SAM" id="MobiDB-lite"/>
    </source>
</evidence>
<name>A0A0P1E4H6_9RHOB</name>
<keyword evidence="2" id="KW-0812">Transmembrane</keyword>
<dbReference type="PANTHER" id="PTHR32309">
    <property type="entry name" value="TYROSINE-PROTEIN KINASE"/>
    <property type="match status" value="1"/>
</dbReference>
<proteinExistence type="predicted"/>
<protein>
    <submittedName>
        <fullName evidence="3">Capsular polysaccharide biosynthesis protein</fullName>
    </submittedName>
</protein>
<feature type="region of interest" description="Disordered" evidence="1">
    <location>
        <begin position="320"/>
        <end position="355"/>
    </location>
</feature>
<gene>
    <name evidence="3" type="ORF">RUM4293_01087</name>
</gene>
<keyword evidence="2" id="KW-1133">Transmembrane helix</keyword>
<dbReference type="EMBL" id="CYPS01000014">
    <property type="protein sequence ID" value="CUH42201.1"/>
    <property type="molecule type" value="Genomic_DNA"/>
</dbReference>
<feature type="transmembrane region" description="Helical" evidence="2">
    <location>
        <begin position="296"/>
        <end position="317"/>
    </location>
</feature>
<keyword evidence="4" id="KW-1185">Reference proteome</keyword>